<dbReference type="InterPro" id="IPR015943">
    <property type="entry name" value="WD40/YVTN_repeat-like_dom_sf"/>
</dbReference>
<dbReference type="PANTHER" id="PTHR19846">
    <property type="entry name" value="WD40 REPEAT PROTEIN"/>
    <property type="match status" value="1"/>
</dbReference>
<gene>
    <name evidence="4" type="ORF">PGLA1383_LOCUS17641</name>
</gene>
<dbReference type="OrthoDB" id="6262491at2759"/>
<evidence type="ECO:0000256" key="3">
    <source>
        <dbReference type="PROSITE-ProRule" id="PRU00221"/>
    </source>
</evidence>
<accession>A0A813EDR3</accession>
<keyword evidence="1 3" id="KW-0853">WD repeat</keyword>
<evidence type="ECO:0000256" key="2">
    <source>
        <dbReference type="ARBA" id="ARBA00022737"/>
    </source>
</evidence>
<dbReference type="SUPFAM" id="SSF50978">
    <property type="entry name" value="WD40 repeat-like"/>
    <property type="match status" value="1"/>
</dbReference>
<dbReference type="EMBL" id="CAJNNV010010945">
    <property type="protein sequence ID" value="CAE8599282.1"/>
    <property type="molecule type" value="Genomic_DNA"/>
</dbReference>
<dbReference type="InterPro" id="IPR036322">
    <property type="entry name" value="WD40_repeat_dom_sf"/>
</dbReference>
<dbReference type="SMART" id="SM00320">
    <property type="entry name" value="WD40"/>
    <property type="match status" value="2"/>
</dbReference>
<dbReference type="PROSITE" id="PS00678">
    <property type="entry name" value="WD_REPEATS_1"/>
    <property type="match status" value="1"/>
</dbReference>
<organism evidence="4 5">
    <name type="scientific">Polarella glacialis</name>
    <name type="common">Dinoflagellate</name>
    <dbReference type="NCBI Taxonomy" id="89957"/>
    <lineage>
        <taxon>Eukaryota</taxon>
        <taxon>Sar</taxon>
        <taxon>Alveolata</taxon>
        <taxon>Dinophyceae</taxon>
        <taxon>Suessiales</taxon>
        <taxon>Suessiaceae</taxon>
        <taxon>Polarella</taxon>
    </lineage>
</organism>
<dbReference type="PROSITE" id="PS50082">
    <property type="entry name" value="WD_REPEATS_2"/>
    <property type="match status" value="1"/>
</dbReference>
<feature type="non-terminal residue" evidence="4">
    <location>
        <position position="115"/>
    </location>
</feature>
<dbReference type="Proteomes" id="UP000654075">
    <property type="component" value="Unassembled WGS sequence"/>
</dbReference>
<keyword evidence="5" id="KW-1185">Reference proteome</keyword>
<dbReference type="GO" id="GO:0046540">
    <property type="term" value="C:U4/U6 x U5 tri-snRNP complex"/>
    <property type="evidence" value="ECO:0007669"/>
    <property type="project" value="TreeGrafter"/>
</dbReference>
<feature type="repeat" description="WD" evidence="3">
    <location>
        <begin position="19"/>
        <end position="58"/>
    </location>
</feature>
<dbReference type="GO" id="GO:0030621">
    <property type="term" value="F:U4 snRNA binding"/>
    <property type="evidence" value="ECO:0007669"/>
    <property type="project" value="TreeGrafter"/>
</dbReference>
<dbReference type="GO" id="GO:0000398">
    <property type="term" value="P:mRNA splicing, via spliceosome"/>
    <property type="evidence" value="ECO:0007669"/>
    <property type="project" value="TreeGrafter"/>
</dbReference>
<dbReference type="GO" id="GO:0017070">
    <property type="term" value="F:U6 snRNA binding"/>
    <property type="evidence" value="ECO:0007669"/>
    <property type="project" value="TreeGrafter"/>
</dbReference>
<name>A0A813EDR3_POLGL</name>
<dbReference type="InterPro" id="IPR019775">
    <property type="entry name" value="WD40_repeat_CS"/>
</dbReference>
<evidence type="ECO:0000256" key="1">
    <source>
        <dbReference type="ARBA" id="ARBA00022574"/>
    </source>
</evidence>
<sequence>EQFILWDLKSGQSIKTFKSPGHVPNCLSVDWQKMVAATGSDDGLVKLWDLESGECTKTIDCDHHMTLALDVDWEKRRLLTGSWDHQVKLFDLDTGEILKWCQQARRTMTQVRLKK</sequence>
<reference evidence="4" key="1">
    <citation type="submission" date="2021-02" db="EMBL/GenBank/DDBJ databases">
        <authorList>
            <person name="Dougan E. K."/>
            <person name="Rhodes N."/>
            <person name="Thang M."/>
            <person name="Chan C."/>
        </authorList>
    </citation>
    <scope>NUCLEOTIDE SEQUENCE</scope>
</reference>
<protein>
    <recommendedName>
        <fullName evidence="6">Guanine nucleotide-binding protein subunit beta-like protein</fullName>
    </recommendedName>
</protein>
<dbReference type="PANTHER" id="PTHR19846:SF0">
    <property type="entry name" value="PRE-MRNA PROCESSING FACTOR 4"/>
    <property type="match status" value="1"/>
</dbReference>
<keyword evidence="2" id="KW-0677">Repeat</keyword>
<proteinExistence type="predicted"/>
<dbReference type="Pfam" id="PF00400">
    <property type="entry name" value="WD40"/>
    <property type="match status" value="2"/>
</dbReference>
<dbReference type="AlphaFoldDB" id="A0A813EDR3"/>
<dbReference type="Gene3D" id="2.130.10.10">
    <property type="entry name" value="YVTN repeat-like/Quinoprotein amine dehydrogenase"/>
    <property type="match status" value="1"/>
</dbReference>
<evidence type="ECO:0000313" key="5">
    <source>
        <dbReference type="Proteomes" id="UP000654075"/>
    </source>
</evidence>
<evidence type="ECO:0008006" key="6">
    <source>
        <dbReference type="Google" id="ProtNLM"/>
    </source>
</evidence>
<dbReference type="InterPro" id="IPR001680">
    <property type="entry name" value="WD40_rpt"/>
</dbReference>
<evidence type="ECO:0000313" key="4">
    <source>
        <dbReference type="EMBL" id="CAE8599282.1"/>
    </source>
</evidence>
<comment type="caution">
    <text evidence="4">The sequence shown here is derived from an EMBL/GenBank/DDBJ whole genome shotgun (WGS) entry which is preliminary data.</text>
</comment>